<protein>
    <submittedName>
        <fullName evidence="2">Uncharacterized protein</fullName>
    </submittedName>
</protein>
<feature type="compositionally biased region" description="Basic and acidic residues" evidence="1">
    <location>
        <begin position="303"/>
        <end position="316"/>
    </location>
</feature>
<evidence type="ECO:0000313" key="2">
    <source>
        <dbReference type="EMBL" id="OII78202.1"/>
    </source>
</evidence>
<keyword evidence="3" id="KW-1185">Reference proteome</keyword>
<dbReference type="OrthoDB" id="343811at2759"/>
<dbReference type="RefSeq" id="XP_067070048.1">
    <property type="nucleotide sequence ID" value="XM_067213757.1"/>
</dbReference>
<dbReference type="AlphaFoldDB" id="A0A1J4MVA8"/>
<dbReference type="EMBL" id="LRBS01000005">
    <property type="protein sequence ID" value="OII78202.1"/>
    <property type="molecule type" value="Genomic_DNA"/>
</dbReference>
<dbReference type="GeneID" id="92367715"/>
<feature type="compositionally biased region" description="Polar residues" evidence="1">
    <location>
        <begin position="421"/>
        <end position="448"/>
    </location>
</feature>
<feature type="compositionally biased region" description="Polar residues" evidence="1">
    <location>
        <begin position="478"/>
        <end position="487"/>
    </location>
</feature>
<proteinExistence type="predicted"/>
<accession>A0A1J4MVA8</accession>
<dbReference type="Proteomes" id="UP000186804">
    <property type="component" value="Unassembled WGS sequence"/>
</dbReference>
<feature type="compositionally biased region" description="Low complexity" evidence="1">
    <location>
        <begin position="459"/>
        <end position="469"/>
    </location>
</feature>
<evidence type="ECO:0000313" key="3">
    <source>
        <dbReference type="Proteomes" id="UP000186804"/>
    </source>
</evidence>
<comment type="caution">
    <text evidence="2">The sequence shown here is derived from an EMBL/GenBank/DDBJ whole genome shotgun (WGS) entry which is preliminary data.</text>
</comment>
<name>A0A1J4MVA8_9CRYT</name>
<organism evidence="2 3">
    <name type="scientific">Cryptosporidium andersoni</name>
    <dbReference type="NCBI Taxonomy" id="117008"/>
    <lineage>
        <taxon>Eukaryota</taxon>
        <taxon>Sar</taxon>
        <taxon>Alveolata</taxon>
        <taxon>Apicomplexa</taxon>
        <taxon>Conoidasida</taxon>
        <taxon>Coccidia</taxon>
        <taxon>Eucoccidiorida</taxon>
        <taxon>Eimeriorina</taxon>
        <taxon>Cryptosporidiidae</taxon>
        <taxon>Cryptosporidium</taxon>
    </lineage>
</organism>
<feature type="region of interest" description="Disordered" evidence="1">
    <location>
        <begin position="421"/>
        <end position="487"/>
    </location>
</feature>
<reference evidence="2 3" key="1">
    <citation type="submission" date="2016-10" db="EMBL/GenBank/DDBJ databases">
        <title>Reductive evolution of mitochondrial metabolism and differential evolution of invasion-related proteins in Cryptosporidium.</title>
        <authorList>
            <person name="Liu S."/>
            <person name="Roellig D.M."/>
            <person name="Guo Y."/>
            <person name="Li N."/>
            <person name="Frace M.A."/>
            <person name="Tang K."/>
            <person name="Zhang L."/>
            <person name="Feng Y."/>
            <person name="Xiao L."/>
        </authorList>
    </citation>
    <scope>NUCLEOTIDE SEQUENCE [LARGE SCALE GENOMIC DNA]</scope>
    <source>
        <strain evidence="2">30847</strain>
    </source>
</reference>
<sequence length="1158" mass="133689">MGKIKSQGGRFKELTFEDVGLAPIPMFDMNSSDYSEKKSGKSNASSGKKKQSSGRHYELKNMSKESLVSTKAKHELKKTEEKKKKEKRTEENIKSKNEKFDNIARRIKQKNIIKGTQDELKISSSKIKNSEIIAKIEQEDLDSQDNFESVKNSNNGSDEYQSLEEITIYSNGSSHTIQNCEEINFYGTNSKSTQSNNQTETTQINLDIVNLSQEILNNEYIQDEYENNSPSQIWNNLQNTTNYTTEIENINEIKDLDHYIDTQKYPYSDNLTIENTENNELPDNSQLLDSNLINPSELIRKSDQGIYEDREKKKQLPDSLELNLTTDDKDSKNKKSKSQALYSLAHSVWDLVKPVNFNNSEEKFITIKEGTQTIDILGSESEVSDTEFLDTSYKKDNCNVSDIDLDNYKVYTLGESVTYSVPTNEDNNPKSLENNSKNNSDYTKNCNINVAEDDKTKSFSESLSNSNEESSIKEPVIENSNTFQLNNNEENTVDLKIQSAPRRKSKRQVLYSLANSVWDYVRPISLDELEERQRNANIQKNKIDINLDNISKNQGDNTVSKVKDLQEDIIQEKEDDKLKNKILSSNNIEHFESCISNELVNKIEKFCLEKDLSKEKCKESITSDGEVIKVPTNPFFIGGTESNQNNTSNSCIMTSSLNEVNESNFQKEKVQNLRLNDDKINDNIDENLLNFSDKKLNETYDSYEDLLVKPSSLDLISTSNYIIEDIYDVTEQTFQKSIEALVKTSQNDYMKCNIEYLPDFLEDSQDKPLVNIGNEAWENNKYQYTSLYLNKKHADLIHYCNINETSKSSEINQDICSNFKEFRKTKKKDYHIQFLKLKQKYEVLKKQYGIELEKINQKSNIVELQNVIVLNTIMLPAININEKPLITVRSVAIQIDHNEEISIGCKGEIESHICQIKTYEKSCNTDFIIGKTTSDKDTNTDLQDCYNFGNITKNYNNNQKYQSCNLEKGIQYNQKHIPPIIINSEHKDMLGIESNSQKNSEVKDFNQINTESKCLSKKSDVIRDLNNRYKYSKPNNAQYEVIKYNSNINDKISSTYFDHYQGLIKDYSESSLESISGNSTFSSIYCTGNNYKKNYYNQTNNKLTTLINIDDPILLHKNDLEIYNNSQYNHIYYNIQRCNGYEARNNARNHKYYKIIHK</sequence>
<evidence type="ECO:0000256" key="1">
    <source>
        <dbReference type="SAM" id="MobiDB-lite"/>
    </source>
</evidence>
<feature type="region of interest" description="Disordered" evidence="1">
    <location>
        <begin position="27"/>
        <end position="91"/>
    </location>
</feature>
<dbReference type="VEuPathDB" id="CryptoDB:cand_035310"/>
<gene>
    <name evidence="2" type="ORF">cand_035310</name>
</gene>
<feature type="compositionally biased region" description="Basic and acidic residues" evidence="1">
    <location>
        <begin position="77"/>
        <end position="91"/>
    </location>
</feature>
<feature type="region of interest" description="Disordered" evidence="1">
    <location>
        <begin position="303"/>
        <end position="336"/>
    </location>
</feature>